<dbReference type="EMBL" id="JASPKY010000642">
    <property type="protein sequence ID" value="KAK9687454.1"/>
    <property type="molecule type" value="Genomic_DNA"/>
</dbReference>
<name>A0AAW1IDB6_POPJA</name>
<organism evidence="2 3">
    <name type="scientific">Popillia japonica</name>
    <name type="common">Japanese beetle</name>
    <dbReference type="NCBI Taxonomy" id="7064"/>
    <lineage>
        <taxon>Eukaryota</taxon>
        <taxon>Metazoa</taxon>
        <taxon>Ecdysozoa</taxon>
        <taxon>Arthropoda</taxon>
        <taxon>Hexapoda</taxon>
        <taxon>Insecta</taxon>
        <taxon>Pterygota</taxon>
        <taxon>Neoptera</taxon>
        <taxon>Endopterygota</taxon>
        <taxon>Coleoptera</taxon>
        <taxon>Polyphaga</taxon>
        <taxon>Scarabaeiformia</taxon>
        <taxon>Scarabaeidae</taxon>
        <taxon>Rutelinae</taxon>
        <taxon>Popillia</taxon>
    </lineage>
</organism>
<feature type="domain" description="NOG1 N-terminal helical" evidence="1">
    <location>
        <begin position="6"/>
        <end position="125"/>
    </location>
</feature>
<dbReference type="InterPro" id="IPR041623">
    <property type="entry name" value="NOG1_N"/>
</dbReference>
<dbReference type="Pfam" id="PF17835">
    <property type="entry name" value="NOG1_N"/>
    <property type="match status" value="1"/>
</dbReference>
<evidence type="ECO:0000313" key="2">
    <source>
        <dbReference type="EMBL" id="KAK9687454.1"/>
    </source>
</evidence>
<evidence type="ECO:0000313" key="3">
    <source>
        <dbReference type="Proteomes" id="UP001458880"/>
    </source>
</evidence>
<dbReference type="AlphaFoldDB" id="A0AAW1IDB6"/>
<dbReference type="Gene3D" id="1.20.120.1190">
    <property type="match status" value="1"/>
</dbReference>
<accession>A0AAW1IDB6</accession>
<sequence>MSLYNFKKIAVVPTAKDFIDIILSKTQRKTPTVVHKHYKITRIRTFYMRKVKFSQQSFHDRLTQILTEFPKLDDVHPFYADLMNVLYDKDHYKLALGQLNTARHLIDNVARDYVRLMKYGDSLYAHEIWRFLI</sequence>
<evidence type="ECO:0000259" key="1">
    <source>
        <dbReference type="Pfam" id="PF17835"/>
    </source>
</evidence>
<proteinExistence type="predicted"/>
<dbReference type="PANTHER" id="PTHR45759">
    <property type="entry name" value="NUCLEOLAR GTP-BINDING PROTEIN 1"/>
    <property type="match status" value="1"/>
</dbReference>
<dbReference type="Proteomes" id="UP001458880">
    <property type="component" value="Unassembled WGS sequence"/>
</dbReference>
<keyword evidence="3" id="KW-1185">Reference proteome</keyword>
<comment type="caution">
    <text evidence="2">The sequence shown here is derived from an EMBL/GenBank/DDBJ whole genome shotgun (WGS) entry which is preliminary data.</text>
</comment>
<reference evidence="2 3" key="1">
    <citation type="journal article" date="2024" name="BMC Genomics">
        <title>De novo assembly and annotation of Popillia japonica's genome with initial clues to its potential as an invasive pest.</title>
        <authorList>
            <person name="Cucini C."/>
            <person name="Boschi S."/>
            <person name="Funari R."/>
            <person name="Cardaioli E."/>
            <person name="Iannotti N."/>
            <person name="Marturano G."/>
            <person name="Paoli F."/>
            <person name="Bruttini M."/>
            <person name="Carapelli A."/>
            <person name="Frati F."/>
            <person name="Nardi F."/>
        </authorList>
    </citation>
    <scope>NUCLEOTIDE SEQUENCE [LARGE SCALE GENOMIC DNA]</scope>
    <source>
        <strain evidence="2">DMR45628</strain>
    </source>
</reference>
<gene>
    <name evidence="2" type="ORF">QE152_g36253</name>
</gene>
<protein>
    <submittedName>
        <fullName evidence="2">NOG1 N-terminal helical domain</fullName>
    </submittedName>
</protein>